<evidence type="ECO:0000313" key="1">
    <source>
        <dbReference type="EMBL" id="KAI0057793.1"/>
    </source>
</evidence>
<accession>A0ACB8SMV2</accession>
<organism evidence="1 2">
    <name type="scientific">Artomyces pyxidatus</name>
    <dbReference type="NCBI Taxonomy" id="48021"/>
    <lineage>
        <taxon>Eukaryota</taxon>
        <taxon>Fungi</taxon>
        <taxon>Dikarya</taxon>
        <taxon>Basidiomycota</taxon>
        <taxon>Agaricomycotina</taxon>
        <taxon>Agaricomycetes</taxon>
        <taxon>Russulales</taxon>
        <taxon>Auriscalpiaceae</taxon>
        <taxon>Artomyces</taxon>
    </lineage>
</organism>
<comment type="caution">
    <text evidence="1">The sequence shown here is derived from an EMBL/GenBank/DDBJ whole genome shotgun (WGS) entry which is preliminary data.</text>
</comment>
<reference evidence="1" key="1">
    <citation type="submission" date="2021-03" db="EMBL/GenBank/DDBJ databases">
        <authorList>
            <consortium name="DOE Joint Genome Institute"/>
            <person name="Ahrendt S."/>
            <person name="Looney B.P."/>
            <person name="Miyauchi S."/>
            <person name="Morin E."/>
            <person name="Drula E."/>
            <person name="Courty P.E."/>
            <person name="Chicoki N."/>
            <person name="Fauchery L."/>
            <person name="Kohler A."/>
            <person name="Kuo A."/>
            <person name="Labutti K."/>
            <person name="Pangilinan J."/>
            <person name="Lipzen A."/>
            <person name="Riley R."/>
            <person name="Andreopoulos W."/>
            <person name="He G."/>
            <person name="Johnson J."/>
            <person name="Barry K.W."/>
            <person name="Grigoriev I.V."/>
            <person name="Nagy L."/>
            <person name="Hibbett D."/>
            <person name="Henrissat B."/>
            <person name="Matheny P.B."/>
            <person name="Labbe J."/>
            <person name="Martin F."/>
        </authorList>
    </citation>
    <scope>NUCLEOTIDE SEQUENCE</scope>
    <source>
        <strain evidence="1">HHB10654</strain>
    </source>
</reference>
<dbReference type="EMBL" id="MU277242">
    <property type="protein sequence ID" value="KAI0057793.1"/>
    <property type="molecule type" value="Genomic_DNA"/>
</dbReference>
<reference evidence="1" key="2">
    <citation type="journal article" date="2022" name="New Phytol.">
        <title>Evolutionary transition to the ectomycorrhizal habit in the genomes of a hyperdiverse lineage of mushroom-forming fungi.</title>
        <authorList>
            <person name="Looney B."/>
            <person name="Miyauchi S."/>
            <person name="Morin E."/>
            <person name="Drula E."/>
            <person name="Courty P.E."/>
            <person name="Kohler A."/>
            <person name="Kuo A."/>
            <person name="LaButti K."/>
            <person name="Pangilinan J."/>
            <person name="Lipzen A."/>
            <person name="Riley R."/>
            <person name="Andreopoulos W."/>
            <person name="He G."/>
            <person name="Johnson J."/>
            <person name="Nolan M."/>
            <person name="Tritt A."/>
            <person name="Barry K.W."/>
            <person name="Grigoriev I.V."/>
            <person name="Nagy L.G."/>
            <person name="Hibbett D."/>
            <person name="Henrissat B."/>
            <person name="Matheny P.B."/>
            <person name="Labbe J."/>
            <person name="Martin F.M."/>
        </authorList>
    </citation>
    <scope>NUCLEOTIDE SEQUENCE</scope>
    <source>
        <strain evidence="1">HHB10654</strain>
    </source>
</reference>
<gene>
    <name evidence="1" type="ORF">BV25DRAFT_1830707</name>
</gene>
<proteinExistence type="predicted"/>
<sequence length="133" mass="14138">MKFSQPLSALLLLLFTSAASAVPSLSTRDVWAPPVETPAEGDVWVVGTTVTVTWDATNPPKRVSNPTGLLLLGHMDSQGSENLDIKHPLVTDFPLSDGKVSVVVPDVPHRDNYIVALLGDSGNISPLFTITPP</sequence>
<name>A0ACB8SMV2_9AGAM</name>
<keyword evidence="2" id="KW-1185">Reference proteome</keyword>
<protein>
    <submittedName>
        <fullName evidence="1">Uncharacterized protein</fullName>
    </submittedName>
</protein>
<evidence type="ECO:0000313" key="2">
    <source>
        <dbReference type="Proteomes" id="UP000814140"/>
    </source>
</evidence>
<dbReference type="Proteomes" id="UP000814140">
    <property type="component" value="Unassembled WGS sequence"/>
</dbReference>